<sequence length="390" mass="42879">MKPTVVLSTAVALLFRAGLAAAQTTEEAPKLNLLAAPSAPAFVLMGIEPATIEKPTNLTDLSLVINNATKGFTALPQNFAVQFSPYWMLRDNGKRMSYQEYNSNKVADIMPQTLQFSLGVAQPEVAGAGVGSTKLGAGLKVSVLRGQLDTAVTNAIEARKRAAELENRGFDLRLRELMRTKYPSGVPNPATKPTEFAAYTQDVNRIERQIREDDVKIREARTKAMQRLSNVAFTRSGWKLDVAGGVALDFPDQRFNNSRVDKWGVWLTGGYEVPNRPWSVLGVARLLTTPSTAEAFAQTSFDAGGRLIYNKVLRQKGSLSVEYAHREVLERGRLSSNRYVFNVEYPFLPNQLLTLSLGRNFDGTTIQEGNLIAALNLVFGLGSRRNIEAP</sequence>
<evidence type="ECO:0000313" key="3">
    <source>
        <dbReference type="Proteomes" id="UP000831785"/>
    </source>
</evidence>
<reference evidence="2 3" key="1">
    <citation type="submission" date="2022-04" db="EMBL/GenBank/DDBJ databases">
        <title>Hymenobacter sp. isolated from the air.</title>
        <authorList>
            <person name="Won M."/>
            <person name="Lee C.-M."/>
            <person name="Woen H.-Y."/>
            <person name="Kwon S.-W."/>
        </authorList>
    </citation>
    <scope>NUCLEOTIDE SEQUENCE [LARGE SCALE GENOMIC DNA]</scope>
    <source>
        <strain evidence="3">5116 S-27</strain>
    </source>
</reference>
<keyword evidence="1" id="KW-0732">Signal</keyword>
<dbReference type="EMBL" id="CP095049">
    <property type="protein sequence ID" value="UOQ54941.1"/>
    <property type="molecule type" value="Genomic_DNA"/>
</dbReference>
<feature type="chain" id="PRO_5045739397" description="DUF3078 domain-containing protein" evidence="1">
    <location>
        <begin position="23"/>
        <end position="390"/>
    </location>
</feature>
<name>A0ABY4FJZ5_9BACT</name>
<evidence type="ECO:0000256" key="1">
    <source>
        <dbReference type="SAM" id="SignalP"/>
    </source>
</evidence>
<organism evidence="2 3">
    <name type="scientific">Hymenobacter cellulosivorans</name>
    <dbReference type="NCBI Taxonomy" id="2932249"/>
    <lineage>
        <taxon>Bacteria</taxon>
        <taxon>Pseudomonadati</taxon>
        <taxon>Bacteroidota</taxon>
        <taxon>Cytophagia</taxon>
        <taxon>Cytophagales</taxon>
        <taxon>Hymenobacteraceae</taxon>
        <taxon>Hymenobacter</taxon>
    </lineage>
</organism>
<keyword evidence="3" id="KW-1185">Reference proteome</keyword>
<feature type="signal peptide" evidence="1">
    <location>
        <begin position="1"/>
        <end position="22"/>
    </location>
</feature>
<protein>
    <recommendedName>
        <fullName evidence="4">DUF3078 domain-containing protein</fullName>
    </recommendedName>
</protein>
<proteinExistence type="predicted"/>
<gene>
    <name evidence="2" type="ORF">MUN80_09330</name>
</gene>
<dbReference type="RefSeq" id="WP_244722698.1">
    <property type="nucleotide sequence ID" value="NZ_CP095049.1"/>
</dbReference>
<evidence type="ECO:0000313" key="2">
    <source>
        <dbReference type="EMBL" id="UOQ54941.1"/>
    </source>
</evidence>
<dbReference type="Proteomes" id="UP000831785">
    <property type="component" value="Chromosome"/>
</dbReference>
<evidence type="ECO:0008006" key="4">
    <source>
        <dbReference type="Google" id="ProtNLM"/>
    </source>
</evidence>
<accession>A0ABY4FJZ5</accession>